<evidence type="ECO:0000313" key="3">
    <source>
        <dbReference type="Proteomes" id="UP000324104"/>
    </source>
</evidence>
<keyword evidence="3" id="KW-1185">Reference proteome</keyword>
<dbReference type="SUPFAM" id="SSF50952">
    <property type="entry name" value="Soluble quinoprotein glucose dehydrogenase"/>
    <property type="match status" value="1"/>
</dbReference>
<dbReference type="Gene3D" id="2.120.10.30">
    <property type="entry name" value="TolB, C-terminal domain"/>
    <property type="match status" value="1"/>
</dbReference>
<evidence type="ECO:0000259" key="1">
    <source>
        <dbReference type="Pfam" id="PF07995"/>
    </source>
</evidence>
<accession>A0A5D5AQF4</accession>
<evidence type="ECO:0000313" key="2">
    <source>
        <dbReference type="EMBL" id="TYT63233.1"/>
    </source>
</evidence>
<dbReference type="Pfam" id="PF07995">
    <property type="entry name" value="GSDH"/>
    <property type="match status" value="1"/>
</dbReference>
<protein>
    <submittedName>
        <fullName evidence="2">PQQ-dependent sugar dehydrogenase</fullName>
    </submittedName>
</protein>
<comment type="caution">
    <text evidence="2">The sequence shown here is derived from an EMBL/GenBank/DDBJ whole genome shotgun (WGS) entry which is preliminary data.</text>
</comment>
<dbReference type="InterPro" id="IPR011042">
    <property type="entry name" value="6-blade_b-propeller_TolB-like"/>
</dbReference>
<dbReference type="AlphaFoldDB" id="A0A5D5AQF4"/>
<dbReference type="InterPro" id="IPR012938">
    <property type="entry name" value="Glc/Sorbosone_DH"/>
</dbReference>
<dbReference type="PROSITE" id="PS51257">
    <property type="entry name" value="PROKAR_LIPOPROTEIN"/>
    <property type="match status" value="1"/>
</dbReference>
<proteinExistence type="predicted"/>
<dbReference type="InterPro" id="IPR011041">
    <property type="entry name" value="Quinoprot_gluc/sorb_DH_b-prop"/>
</dbReference>
<name>A0A5D5AQF4_9EURY</name>
<gene>
    <name evidence="2" type="ORF">FYC77_03935</name>
</gene>
<organism evidence="2 3">
    <name type="scientific">Natrialba swarupiae</name>
    <dbReference type="NCBI Taxonomy" id="2448032"/>
    <lineage>
        <taxon>Archaea</taxon>
        <taxon>Methanobacteriati</taxon>
        <taxon>Methanobacteriota</taxon>
        <taxon>Stenosarchaea group</taxon>
        <taxon>Halobacteria</taxon>
        <taxon>Halobacteriales</taxon>
        <taxon>Natrialbaceae</taxon>
        <taxon>Natrialba</taxon>
    </lineage>
</organism>
<dbReference type="PANTHER" id="PTHR19328:SF75">
    <property type="entry name" value="ALDOSE SUGAR DEHYDROGENASE YLII"/>
    <property type="match status" value="1"/>
</dbReference>
<dbReference type="RefSeq" id="WP_149080209.1">
    <property type="nucleotide sequence ID" value="NZ_VTAW01000003.1"/>
</dbReference>
<feature type="domain" description="Glucose/Sorbosone dehydrogenase" evidence="1">
    <location>
        <begin position="50"/>
        <end position="392"/>
    </location>
</feature>
<reference evidence="2 3" key="1">
    <citation type="submission" date="2019-08" db="EMBL/GenBank/DDBJ databases">
        <title>Archaea genome.</title>
        <authorList>
            <person name="Kajale S."/>
            <person name="Shouche Y."/>
            <person name="Deshpande N."/>
            <person name="Sharma A."/>
        </authorList>
    </citation>
    <scope>NUCLEOTIDE SEQUENCE [LARGE SCALE GENOMIC DNA]</scope>
    <source>
        <strain evidence="2 3">ESP3B_9</strain>
    </source>
</reference>
<dbReference type="PANTHER" id="PTHR19328">
    <property type="entry name" value="HEDGEHOG-INTERACTING PROTEIN"/>
    <property type="match status" value="1"/>
</dbReference>
<dbReference type="EMBL" id="VTAW01000003">
    <property type="protein sequence ID" value="TYT63233.1"/>
    <property type="molecule type" value="Genomic_DNA"/>
</dbReference>
<sequence>MTGSDRGPTRRTLLRSGVAVGALATAGCVGSLRGPSDPDEFDIETVTEGLNQPWGLEFLPDDSRLLVTELEGRLSLVDREDGAREEIDGTPAVHDAGQGGLLDVVLHPEFPDERWLYLTYAATTDANGDESTTHLGRGRLEPEAATLEEFEVLYAAEPFVGSNAHYGSRVVFGPEDRLYVTVGDRQFDEFGPDHVSQDPTNDLGTTLRLEADGSIPEENPFVDDEGGDAVFSYGHRNAQGMTVHPEAGEIWQSEHGEEDGDEINVLEAGGNYGWPVAGYDCEYGTDEPVGDDPREREDVVDPVYYWECNTGGFPPAGATFYDGEAFPDWQGDLFVGNLAGEYLGRFAVDGRDVEELEALLADRGWRIRDVAVAPDTESLYVAVDDSDAPIVRLVPPETDE</sequence>
<dbReference type="Proteomes" id="UP000324104">
    <property type="component" value="Unassembled WGS sequence"/>
</dbReference>